<organism evidence="2 3">
    <name type="scientific">Novosphingobium subterraneum</name>
    <dbReference type="NCBI Taxonomy" id="48936"/>
    <lineage>
        <taxon>Bacteria</taxon>
        <taxon>Pseudomonadati</taxon>
        <taxon>Pseudomonadota</taxon>
        <taxon>Alphaproteobacteria</taxon>
        <taxon>Sphingomonadales</taxon>
        <taxon>Sphingomonadaceae</taxon>
        <taxon>Novosphingobium</taxon>
    </lineage>
</organism>
<feature type="domain" description="Ppx/GppA phosphatase N-terminal" evidence="1">
    <location>
        <begin position="37"/>
        <end position="302"/>
    </location>
</feature>
<dbReference type="CDD" id="cd24052">
    <property type="entry name" value="ASKHA_NBD_HpPPX-GppA-like"/>
    <property type="match status" value="1"/>
</dbReference>
<dbReference type="STRING" id="48936.NJ75_04002"/>
<dbReference type="PATRIC" id="fig|48936.3.peg.4034"/>
<dbReference type="PANTHER" id="PTHR30005">
    <property type="entry name" value="EXOPOLYPHOSPHATASE"/>
    <property type="match status" value="1"/>
</dbReference>
<dbReference type="RefSeq" id="WP_156135879.1">
    <property type="nucleotide sequence ID" value="NZ_JRVC01000026.1"/>
</dbReference>
<dbReference type="InterPro" id="IPR003695">
    <property type="entry name" value="Ppx_GppA_N"/>
</dbReference>
<keyword evidence="3" id="KW-1185">Reference proteome</keyword>
<dbReference type="SUPFAM" id="SSF53067">
    <property type="entry name" value="Actin-like ATPase domain"/>
    <property type="match status" value="2"/>
</dbReference>
<dbReference type="Pfam" id="PF02541">
    <property type="entry name" value="Ppx-GppA"/>
    <property type="match status" value="1"/>
</dbReference>
<dbReference type="InterPro" id="IPR050273">
    <property type="entry name" value="GppA/Ppx_hydrolase"/>
</dbReference>
<dbReference type="Proteomes" id="UP000031338">
    <property type="component" value="Unassembled WGS sequence"/>
</dbReference>
<evidence type="ECO:0000259" key="1">
    <source>
        <dbReference type="Pfam" id="PF02541"/>
    </source>
</evidence>
<dbReference type="InterPro" id="IPR043129">
    <property type="entry name" value="ATPase_NBD"/>
</dbReference>
<dbReference type="Gene3D" id="1.10.3210.10">
    <property type="entry name" value="Hypothetical protein af1432"/>
    <property type="match status" value="1"/>
</dbReference>
<accession>A0A0B8ZI31</accession>
<reference evidence="2 3" key="1">
    <citation type="submission" date="2014-10" db="EMBL/GenBank/DDBJ databases">
        <title>Draft genome sequence of Novosphingobium subterraneum DSM 12447.</title>
        <authorList>
            <person name="Gan H.M."/>
            <person name="Gan H.Y."/>
            <person name="Savka M.A."/>
        </authorList>
    </citation>
    <scope>NUCLEOTIDE SEQUENCE [LARGE SCALE GENOMIC DNA]</scope>
    <source>
        <strain evidence="2 3">DSM 12447</strain>
    </source>
</reference>
<proteinExistence type="predicted"/>
<comment type="caution">
    <text evidence="2">The sequence shown here is derived from an EMBL/GenBank/DDBJ whole genome shotgun (WGS) entry which is preliminary data.</text>
</comment>
<evidence type="ECO:0000313" key="3">
    <source>
        <dbReference type="Proteomes" id="UP000031338"/>
    </source>
</evidence>
<sequence>MKAKPTIYDWAQSRAIIDIGSNTVRLVVYGGPPRAPVTLLNEKVTAKLGKHVAETGRLSDKAVDSVLTALRRYKALLDLARVPRVDVVATAAARDATNGPEFLARIREIGFEPRLLSGVEEAETSATGVLGAFPGASGIVGDLGGGSLELVDIADGGTSHGVSLPLGSLRLPALRARGDRVFVREISRMLAGADWVAEPEATLYLVGGSMRALGRAMMVQLDWPLDDTHGFALDAGKALELAKRFARRGQALQQIDGVSASRAASIPDAAALLAVLLQKLEPKGIVFSSWGLREGVLFGSLPDAVQREDPLLAGVSAFVEPLGVDAALVAATVAAMREVAPLADSAVGRAAVMLCLAAGRVEPNLRRELPMEWGLQKRWVGVDNAGRAALASALRASLGKGGAGQVPWSALAPDDLLFEARTLGHAARLCRRLSAGSARVLEQVRLRAKGDTIVIDSPDPDLVGDSALRDLRELVQHCSLPAA</sequence>
<dbReference type="EMBL" id="JRVC01000026">
    <property type="protein sequence ID" value="KHS42687.1"/>
    <property type="molecule type" value="Genomic_DNA"/>
</dbReference>
<dbReference type="AlphaFoldDB" id="A0A0B8ZI31"/>
<evidence type="ECO:0000313" key="2">
    <source>
        <dbReference type="EMBL" id="KHS42687.1"/>
    </source>
</evidence>
<name>A0A0B8ZI31_9SPHN</name>
<protein>
    <submittedName>
        <fullName evidence="2">Exopolyphosphatase</fullName>
    </submittedName>
</protein>
<dbReference type="Gene3D" id="3.30.420.40">
    <property type="match status" value="1"/>
</dbReference>
<dbReference type="PANTHER" id="PTHR30005:SF0">
    <property type="entry name" value="RETROGRADE REGULATION PROTEIN 2"/>
    <property type="match status" value="1"/>
</dbReference>
<gene>
    <name evidence="2" type="ORF">NJ75_04002</name>
</gene>
<dbReference type="GO" id="GO:0016462">
    <property type="term" value="F:pyrophosphatase activity"/>
    <property type="evidence" value="ECO:0007669"/>
    <property type="project" value="TreeGrafter"/>
</dbReference>
<dbReference type="Gene3D" id="3.30.420.150">
    <property type="entry name" value="Exopolyphosphatase. Domain 2"/>
    <property type="match status" value="1"/>
</dbReference>